<dbReference type="InterPro" id="IPR029058">
    <property type="entry name" value="AB_hydrolase_fold"/>
</dbReference>
<organism evidence="2 3">
    <name type="scientific">Denitrobaculum tricleocarpae</name>
    <dbReference type="NCBI Taxonomy" id="2591009"/>
    <lineage>
        <taxon>Bacteria</taxon>
        <taxon>Pseudomonadati</taxon>
        <taxon>Pseudomonadota</taxon>
        <taxon>Alphaproteobacteria</taxon>
        <taxon>Rhodospirillales</taxon>
        <taxon>Rhodospirillaceae</taxon>
        <taxon>Denitrobaculum</taxon>
    </lineage>
</organism>
<evidence type="ECO:0000313" key="2">
    <source>
        <dbReference type="EMBL" id="TQV79944.1"/>
    </source>
</evidence>
<dbReference type="Pfam" id="PF00561">
    <property type="entry name" value="Abhydrolase_1"/>
    <property type="match status" value="1"/>
</dbReference>
<accession>A0A545TRU5</accession>
<evidence type="ECO:0000259" key="1">
    <source>
        <dbReference type="Pfam" id="PF00561"/>
    </source>
</evidence>
<name>A0A545TRU5_9PROT</name>
<dbReference type="Gene3D" id="3.40.50.1820">
    <property type="entry name" value="alpha/beta hydrolase"/>
    <property type="match status" value="1"/>
</dbReference>
<feature type="domain" description="AB hydrolase-1" evidence="1">
    <location>
        <begin position="26"/>
        <end position="277"/>
    </location>
</feature>
<dbReference type="OrthoDB" id="9812774at2"/>
<dbReference type="SUPFAM" id="SSF53474">
    <property type="entry name" value="alpha/beta-Hydrolases"/>
    <property type="match status" value="1"/>
</dbReference>
<dbReference type="InterPro" id="IPR000073">
    <property type="entry name" value="AB_hydrolase_1"/>
</dbReference>
<dbReference type="Proteomes" id="UP000315252">
    <property type="component" value="Unassembled WGS sequence"/>
</dbReference>
<evidence type="ECO:0000313" key="3">
    <source>
        <dbReference type="Proteomes" id="UP000315252"/>
    </source>
</evidence>
<dbReference type="PANTHER" id="PTHR43329">
    <property type="entry name" value="EPOXIDE HYDROLASE"/>
    <property type="match status" value="1"/>
</dbReference>
<keyword evidence="2" id="KW-0378">Hydrolase</keyword>
<sequence length="290" mass="32759">MFESFTQERIDTGEVEINLRRGGSGPPLLLLHGYPQTHVMWHGVAPLLAQNFTVVCADLRGYGNSSKPLGEADHSSYSKRAMAADMVRVMEHLGYTSFRVAGHDRGGRVTHRLCLDWPYHVERAAVLDIVPTHKVFATTNQAVSTGYYHWFFLIQPNGLPERMIGQDPDYYLQEKLARWSALKQNFAPEAVEAYQRAFRDPACIHATCEDYRAAASIDLEHDEADLQKKIGCPLLVLWGLRGLMHENYDVPATWRERASDVTAKGIDCGHFIPEERPLETLDALSNFFAE</sequence>
<dbReference type="EMBL" id="VHSH01000004">
    <property type="protein sequence ID" value="TQV79944.1"/>
    <property type="molecule type" value="Genomic_DNA"/>
</dbReference>
<protein>
    <submittedName>
        <fullName evidence="2">Alpha/beta hydrolase</fullName>
    </submittedName>
</protein>
<keyword evidence="3" id="KW-1185">Reference proteome</keyword>
<comment type="caution">
    <text evidence="2">The sequence shown here is derived from an EMBL/GenBank/DDBJ whole genome shotgun (WGS) entry which is preliminary data.</text>
</comment>
<dbReference type="AlphaFoldDB" id="A0A545TRU5"/>
<gene>
    <name evidence="2" type="ORF">FKG95_12830</name>
</gene>
<reference evidence="2 3" key="1">
    <citation type="submission" date="2019-06" db="EMBL/GenBank/DDBJ databases">
        <title>Whole genome sequence for Rhodospirillaceae sp. R148.</title>
        <authorList>
            <person name="Wang G."/>
        </authorList>
    </citation>
    <scope>NUCLEOTIDE SEQUENCE [LARGE SCALE GENOMIC DNA]</scope>
    <source>
        <strain evidence="2 3">R148</strain>
    </source>
</reference>
<proteinExistence type="predicted"/>
<dbReference type="GO" id="GO:0016787">
    <property type="term" value="F:hydrolase activity"/>
    <property type="evidence" value="ECO:0007669"/>
    <property type="project" value="UniProtKB-KW"/>
</dbReference>